<reference evidence="1" key="1">
    <citation type="submission" date="2014-09" db="EMBL/GenBank/DDBJ databases">
        <authorList>
            <person name="Magalhaes I.L.F."/>
            <person name="Oliveira U."/>
            <person name="Santos F.R."/>
            <person name="Vidigal T.H.D.A."/>
            <person name="Brescovit A.D."/>
            <person name="Santos A.J."/>
        </authorList>
    </citation>
    <scope>NUCLEOTIDE SEQUENCE</scope>
    <source>
        <tissue evidence="1">Shoot tissue taken approximately 20 cm above the soil surface</tissue>
    </source>
</reference>
<name>A0A0A9LJS4_ARUDO</name>
<evidence type="ECO:0000313" key="1">
    <source>
        <dbReference type="EMBL" id="JAE38332.1"/>
    </source>
</evidence>
<sequence length="9" mass="1231">MYRFIHHDL</sequence>
<organism evidence="1">
    <name type="scientific">Arundo donax</name>
    <name type="common">Giant reed</name>
    <name type="synonym">Donax arundinaceus</name>
    <dbReference type="NCBI Taxonomy" id="35708"/>
    <lineage>
        <taxon>Eukaryota</taxon>
        <taxon>Viridiplantae</taxon>
        <taxon>Streptophyta</taxon>
        <taxon>Embryophyta</taxon>
        <taxon>Tracheophyta</taxon>
        <taxon>Spermatophyta</taxon>
        <taxon>Magnoliopsida</taxon>
        <taxon>Liliopsida</taxon>
        <taxon>Poales</taxon>
        <taxon>Poaceae</taxon>
        <taxon>PACMAD clade</taxon>
        <taxon>Arundinoideae</taxon>
        <taxon>Arundineae</taxon>
        <taxon>Arundo</taxon>
    </lineage>
</organism>
<dbReference type="EMBL" id="GBRH01159564">
    <property type="protein sequence ID" value="JAE38332.1"/>
    <property type="molecule type" value="Transcribed_RNA"/>
</dbReference>
<protein>
    <submittedName>
        <fullName evidence="1">A4</fullName>
    </submittedName>
</protein>
<proteinExistence type="predicted"/>
<reference evidence="1" key="2">
    <citation type="journal article" date="2015" name="Data Brief">
        <title>Shoot transcriptome of the giant reed, Arundo donax.</title>
        <authorList>
            <person name="Barrero R.A."/>
            <person name="Guerrero F.D."/>
            <person name="Moolhuijzen P."/>
            <person name="Goolsby J.A."/>
            <person name="Tidwell J."/>
            <person name="Bellgard S.E."/>
            <person name="Bellgard M.I."/>
        </authorList>
    </citation>
    <scope>NUCLEOTIDE SEQUENCE</scope>
    <source>
        <tissue evidence="1">Shoot tissue taken approximately 20 cm above the soil surface</tissue>
    </source>
</reference>
<accession>A0A0A9LJS4</accession>